<evidence type="ECO:0000256" key="1">
    <source>
        <dbReference type="SAM" id="SignalP"/>
    </source>
</evidence>
<gene>
    <name evidence="2" type="ORF">FJM67_11460</name>
</gene>
<name>A0A501WLX5_9GAMM</name>
<proteinExistence type="predicted"/>
<reference evidence="2 3" key="1">
    <citation type="submission" date="2019-06" db="EMBL/GenBank/DDBJ databases">
        <title>A novel bacterium of genus Marinomonas, isolated from coastal sand.</title>
        <authorList>
            <person name="Huang H."/>
            <person name="Mo K."/>
            <person name="Hu Y."/>
        </authorList>
    </citation>
    <scope>NUCLEOTIDE SEQUENCE [LARGE SCALE GENOMIC DNA]</scope>
    <source>
        <strain evidence="2 3">HB171799</strain>
    </source>
</reference>
<evidence type="ECO:0000313" key="2">
    <source>
        <dbReference type="EMBL" id="TPE49822.1"/>
    </source>
</evidence>
<feature type="chain" id="PRO_5021334380" description="Lipoprotein" evidence="1">
    <location>
        <begin position="18"/>
        <end position="64"/>
    </location>
</feature>
<protein>
    <recommendedName>
        <fullName evidence="4">Lipoprotein</fullName>
    </recommendedName>
</protein>
<evidence type="ECO:0008006" key="4">
    <source>
        <dbReference type="Google" id="ProtNLM"/>
    </source>
</evidence>
<dbReference type="RefSeq" id="WP_140589419.1">
    <property type="nucleotide sequence ID" value="NZ_VFRR01000022.1"/>
</dbReference>
<organism evidence="2 3">
    <name type="scientific">Maribrevibacterium harenarium</name>
    <dbReference type="NCBI Taxonomy" id="2589817"/>
    <lineage>
        <taxon>Bacteria</taxon>
        <taxon>Pseudomonadati</taxon>
        <taxon>Pseudomonadota</taxon>
        <taxon>Gammaproteobacteria</taxon>
        <taxon>Oceanospirillales</taxon>
        <taxon>Oceanospirillaceae</taxon>
        <taxon>Maribrevibacterium</taxon>
    </lineage>
</organism>
<dbReference type="Proteomes" id="UP000315901">
    <property type="component" value="Unassembled WGS sequence"/>
</dbReference>
<dbReference type="PROSITE" id="PS51257">
    <property type="entry name" value="PROKAR_LIPOPROTEIN"/>
    <property type="match status" value="1"/>
</dbReference>
<keyword evidence="1" id="KW-0732">Signal</keyword>
<evidence type="ECO:0000313" key="3">
    <source>
        <dbReference type="Proteomes" id="UP000315901"/>
    </source>
</evidence>
<keyword evidence="3" id="KW-1185">Reference proteome</keyword>
<dbReference type="EMBL" id="VFRR01000022">
    <property type="protein sequence ID" value="TPE49822.1"/>
    <property type="molecule type" value="Genomic_DNA"/>
</dbReference>
<dbReference type="AlphaFoldDB" id="A0A501WLX5"/>
<sequence length="64" mass="6959">MKAMVLIGLSLVLAACASGPSEEDIARMKAEQAQAAEVQRQRELDAQFENIQQQAKQASQKVSN</sequence>
<feature type="signal peptide" evidence="1">
    <location>
        <begin position="1"/>
        <end position="17"/>
    </location>
</feature>
<accession>A0A501WLX5</accession>
<comment type="caution">
    <text evidence="2">The sequence shown here is derived from an EMBL/GenBank/DDBJ whole genome shotgun (WGS) entry which is preliminary data.</text>
</comment>